<dbReference type="Gene3D" id="3.40.1260.10">
    <property type="entry name" value="DsrEFH-like"/>
    <property type="match status" value="1"/>
</dbReference>
<comment type="similarity">
    <text evidence="3">Belongs to the DsrE/TusD family.</text>
</comment>
<keyword evidence="6 7" id="KW-0808">Transferase</keyword>
<dbReference type="Proteomes" id="UP001223712">
    <property type="component" value="Unassembled WGS sequence"/>
</dbReference>
<keyword evidence="8" id="KW-1185">Reference proteome</keyword>
<keyword evidence="5" id="KW-0963">Cytoplasm</keyword>
<accession>A0ABT8CIQ5</accession>
<evidence type="ECO:0000256" key="3">
    <source>
        <dbReference type="ARBA" id="ARBA00007067"/>
    </source>
</evidence>
<name>A0ABT8CIQ5_9VIBR</name>
<evidence type="ECO:0000256" key="1">
    <source>
        <dbReference type="ARBA" id="ARBA00002850"/>
    </source>
</evidence>
<protein>
    <recommendedName>
        <fullName evidence="4">Sulfurtransferase TusD homolog</fullName>
    </recommendedName>
</protein>
<evidence type="ECO:0000256" key="4">
    <source>
        <dbReference type="ARBA" id="ARBA00020425"/>
    </source>
</evidence>
<dbReference type="NCBIfam" id="NF001237">
    <property type="entry name" value="PRK00207.1"/>
    <property type="match status" value="1"/>
</dbReference>
<sequence length="129" mass="13826">MLSYTLLVNGSVYGTQSARSAYQFAVALIKQGHKLHSVFFYQDGVSNGSDLTVPANDEFDLATAWQKFAIEHDISLETCVAAALRRGVVSSEEAAQHQLSSSNLAAGFTQAGLGSLAEALLTQDRVVQF</sequence>
<evidence type="ECO:0000256" key="5">
    <source>
        <dbReference type="ARBA" id="ARBA00022490"/>
    </source>
</evidence>
<reference evidence="8" key="1">
    <citation type="journal article" date="2019" name="Int. J. Syst. Evol. Microbiol.">
        <title>The Global Catalogue of Microorganisms (GCM) 10K type strain sequencing project: providing services to taxonomists for standard genome sequencing and annotation.</title>
        <authorList>
            <consortium name="The Broad Institute Genomics Platform"/>
            <consortium name="The Broad Institute Genome Sequencing Center for Infectious Disease"/>
            <person name="Wu L."/>
            <person name="Ma J."/>
        </authorList>
    </citation>
    <scope>NUCLEOTIDE SEQUENCE [LARGE SCALE GENOMIC DNA]</scope>
    <source>
        <strain evidence="8">CECT 7226</strain>
    </source>
</reference>
<comment type="subcellular location">
    <subcellularLocation>
        <location evidence="2">Cytoplasm</location>
    </subcellularLocation>
</comment>
<dbReference type="PANTHER" id="PTHR34874">
    <property type="entry name" value="PROTEIN YCHN"/>
    <property type="match status" value="1"/>
</dbReference>
<evidence type="ECO:0000313" key="8">
    <source>
        <dbReference type="Proteomes" id="UP001223712"/>
    </source>
</evidence>
<dbReference type="EMBL" id="JAUFQY010000001">
    <property type="protein sequence ID" value="MDN3700855.1"/>
    <property type="molecule type" value="Genomic_DNA"/>
</dbReference>
<organism evidence="7 8">
    <name type="scientific">Vibrio artabrorum</name>
    <dbReference type="NCBI Taxonomy" id="446374"/>
    <lineage>
        <taxon>Bacteria</taxon>
        <taxon>Pseudomonadati</taxon>
        <taxon>Pseudomonadota</taxon>
        <taxon>Gammaproteobacteria</taxon>
        <taxon>Vibrionales</taxon>
        <taxon>Vibrionaceae</taxon>
        <taxon>Vibrio</taxon>
    </lineage>
</organism>
<proteinExistence type="inferred from homology"/>
<gene>
    <name evidence="7" type="primary">tusD</name>
    <name evidence="7" type="ORF">QWY96_08075</name>
</gene>
<evidence type="ECO:0000313" key="7">
    <source>
        <dbReference type="EMBL" id="MDN3700855.1"/>
    </source>
</evidence>
<dbReference type="Pfam" id="PF02635">
    <property type="entry name" value="DsrE"/>
    <property type="match status" value="1"/>
</dbReference>
<dbReference type="InterPro" id="IPR027396">
    <property type="entry name" value="DsrEFH-like"/>
</dbReference>
<evidence type="ECO:0000256" key="6">
    <source>
        <dbReference type="ARBA" id="ARBA00022679"/>
    </source>
</evidence>
<evidence type="ECO:0000256" key="2">
    <source>
        <dbReference type="ARBA" id="ARBA00004496"/>
    </source>
</evidence>
<dbReference type="NCBIfam" id="TIGR03012">
    <property type="entry name" value="sulf_tusD_dsrE"/>
    <property type="match status" value="1"/>
</dbReference>
<dbReference type="InterPro" id="IPR003787">
    <property type="entry name" value="Sulphur_relay_DsrE/F-like"/>
</dbReference>
<dbReference type="SUPFAM" id="SSF75169">
    <property type="entry name" value="DsrEFH-like"/>
    <property type="match status" value="1"/>
</dbReference>
<comment type="caution">
    <text evidence="7">The sequence shown here is derived from an EMBL/GenBank/DDBJ whole genome shotgun (WGS) entry which is preliminary data.</text>
</comment>
<dbReference type="InterPro" id="IPR017463">
    <property type="entry name" value="Sulphur_relay_TusD/DsrE"/>
</dbReference>
<dbReference type="RefSeq" id="WP_261838236.1">
    <property type="nucleotide sequence ID" value="NZ_AP025458.1"/>
</dbReference>
<dbReference type="GO" id="GO:0016740">
    <property type="term" value="F:transferase activity"/>
    <property type="evidence" value="ECO:0007669"/>
    <property type="project" value="UniProtKB-KW"/>
</dbReference>
<comment type="function">
    <text evidence="1">Could be part of a sulfur-relay system.</text>
</comment>
<dbReference type="PANTHER" id="PTHR34874:SF3">
    <property type="entry name" value="SULFURTRANSFERASE TUSD"/>
    <property type="match status" value="1"/>
</dbReference>